<evidence type="ECO:0000259" key="5">
    <source>
        <dbReference type="PROSITE" id="PS50898"/>
    </source>
</evidence>
<feature type="domain" description="PH" evidence="2">
    <location>
        <begin position="471"/>
        <end position="579"/>
    </location>
</feature>
<feature type="region of interest" description="Disordered" evidence="1">
    <location>
        <begin position="1281"/>
        <end position="1307"/>
    </location>
</feature>
<dbReference type="Pfam" id="PF00169">
    <property type="entry name" value="PH"/>
    <property type="match status" value="1"/>
</dbReference>
<dbReference type="Pfam" id="PF00595">
    <property type="entry name" value="PDZ"/>
    <property type="match status" value="1"/>
</dbReference>
<dbReference type="InterPro" id="IPR001331">
    <property type="entry name" value="GDS_CDC24_CS"/>
</dbReference>
<dbReference type="InterPro" id="IPR036034">
    <property type="entry name" value="PDZ_sf"/>
</dbReference>
<feature type="compositionally biased region" description="Basic and acidic residues" evidence="1">
    <location>
        <begin position="795"/>
        <end position="807"/>
    </location>
</feature>
<dbReference type="Pfam" id="PF02196">
    <property type="entry name" value="RBD"/>
    <property type="match status" value="2"/>
</dbReference>
<dbReference type="Gene3D" id="1.20.900.10">
    <property type="entry name" value="Dbl homology (DH) domain"/>
    <property type="match status" value="1"/>
</dbReference>
<protein>
    <submittedName>
        <fullName evidence="6">(spotted green pufferfish) hypothetical protein</fullName>
    </submittedName>
</protein>
<sequence length="1982" mass="221075">MGNVESQNGDIYGDVSGRLSRKNSSRSLRVSNKQPIVRRPRHYSSAKQEHRNSETSTRSSSTPSIPQSLAESSLEPFNAIDAFGDWTQRVPMTMRPDSYQNDDDPLATPTPETSEADTVPHDGGEDSIGEGEEDLEEVQYLERMSEGTREPGSFKKKRSKSADMWREDSLEFSLSDLSQEHLTSTEEIIDGGEEEEEEEQFTHPRGNAGETGSAERASSLDHLCSQQSPGLRGQRSRYTKTKREEECDRDVDGDGEEGLMSPGEEDGGLYGAFTLPCRRSHCLSEGLAGLGMPAAPCPAFQGRRAKTTQDISGVLGEGSEYGDSGIDGVAAEIDGDGELLSRRCKAMSASFSVYSATESSIFNGSDSGSSSAGGGEGRGGEGGRGGVYENFRKELDNQAWVGSFEQELFFQNKGSSTNCNDSPFLPLCHQTQRGRDCMEESDERSSGTLSSAYPSDSVIGCAQGTVRKAGALAVKNFLVHKKNKKVELATRRKWKHYWVSLRGCTLFLYESDCRSGIDHNSVPKHALWVENSIVQAVPEHPKKDFVFCLSNSVGDAFLFQTSGQTELENWITAIHSACAAALARQHHREDTVRLLRTEIRKLEQKIDMDEKMKKMGDMQLSTITGARNQTVRRIFIKERNGNNLQNPIFTHAHTHRSMLVFVITGSIPALLLSCQDTCDCYFSLYIVKFKSFWPTQVSARTESNIRKRNQAMPRTFSKRRSRFSSLWGLDTTSKRKTTGHPSINQASFRLCCPLSIAVCVLWFDPSLIYWSLLQVFVDKMEPAKKPLGSMFEDSASEKSIGDPAPDRKVHRQQPCPEHQGGHHGLYTLLHMHGEEKEKEGSVKSLPQQTADSDIWVPEYLTPSWVCLPNNQPVLAVIQPGDTALDVLNATCKTHKLDPSSHYLRMKVWNGGQMLLYVPKVEEDISDVLYKEIEICTKDTKMIWFDKVESHTIGYGIDDGQCGVTQMTPWEPDQGREAVTAARLLEKEKEGSVKSLPQQTADSDIWVPEYLTPSWVCLPNNQPVLAVIQPGDTALDVLNATCKTHKLDPSSHYLRMKVWNGGQMLLYVPKVEEDISDVLYKEIEICTKDTKMIWFDKVESHTIGYGFSVEVVEEDGTQQLHITAVKPDSLASAKGLKIGDEILLLNGKPASALCMDDLRAAFVSSALSLSISTLPELHPRASCSVPPRRSDWEQDPTTDIFSQNQEDILDEVSGLTVNSPDDTLEEGPQLLLQSPGGHQEDQLSMGTRQKVGCVFILEKRLRGSEDCILPRFNHCLQSHFGRREEKEAKRNRNSRQSPESVHGMLQPSTEQATAFCRSLHDMNSLECPMSSSSSSSSSSLSPSPVSALPPTPGPAAQRQLSHADKLRKVINELLETERTYVKDLSCLIECYLTPLQKESFLTQDELDILFGNLGEMVEFQVEFLRTLEDGIKLVPDLDRLERVEQFKVSAWLCLTLAAVFQVCLIKAAVLCFPQKVLFSLGGSFLYYADRFKIYSAFCASHTKVPKVLAKAKTDSDFKTFLAERNPRQQHSSTLESYLIKPIQRVLKYPLLLKELYCLTDPDSEEHYHLDGSSSPGASAKPFTRTWRRRLLLSPSVATKAMNKVASHINEMQKLHEEYGAVFDQLINEQTAMKKEVADLSMGDLLLHCTVAWINPPASLVKSKKEPHLAAFVFKTAVVFVYKDSSKHKKKIGASHRASVADEKDPFRFRHMIATDSLQVRTLASTSNSEGMAVCEIIHTRSESEGRPERTFQLCCSSPDTKKDFLKAVQSILREKQRRQLLKTESLPPSQQYVPFGGKRLSALKGARPGMNRAGDRARAGWMDGWRECGVPAAVASHRKCSNNETICPLSVRIEVRASAPSRTLGRRKLVRNRFTIDTDIIFHGNNNVNVSDPSRLYLPLSQHALLQPQKLQGEDTDRWVEEQFDLRCYEEQGPGVDMGQVKETDILSDDDEYCKSVRAASAEPADLDGRMERLDVRGGEKGN</sequence>
<dbReference type="CDD" id="cd00160">
    <property type="entry name" value="RhoGEF"/>
    <property type="match status" value="1"/>
</dbReference>
<proteinExistence type="predicted"/>
<gene>
    <name evidence="6" type="ORF">GSTENG00018899001</name>
</gene>
<dbReference type="PROSITE" id="PS00741">
    <property type="entry name" value="DH_1"/>
    <property type="match status" value="1"/>
</dbReference>
<organism evidence="6">
    <name type="scientific">Tetraodon nigroviridis</name>
    <name type="common">Spotted green pufferfish</name>
    <name type="synonym">Chelonodon nigroviridis</name>
    <dbReference type="NCBI Taxonomy" id="99883"/>
    <lineage>
        <taxon>Eukaryota</taxon>
        <taxon>Metazoa</taxon>
        <taxon>Chordata</taxon>
        <taxon>Craniata</taxon>
        <taxon>Vertebrata</taxon>
        <taxon>Euteleostomi</taxon>
        <taxon>Actinopterygii</taxon>
        <taxon>Neopterygii</taxon>
        <taxon>Teleostei</taxon>
        <taxon>Neoteleostei</taxon>
        <taxon>Acanthomorphata</taxon>
        <taxon>Eupercaria</taxon>
        <taxon>Tetraodontiformes</taxon>
        <taxon>Tetradontoidea</taxon>
        <taxon>Tetraodontidae</taxon>
        <taxon>Tetraodon</taxon>
    </lineage>
</organism>
<feature type="compositionally biased region" description="Acidic residues" evidence="1">
    <location>
        <begin position="187"/>
        <end position="199"/>
    </location>
</feature>
<dbReference type="PANTHER" id="PTHR46001">
    <property type="entry name" value="TIAM (MAMMALIAN TUMOR INVASION AND METASTASIS FACTOR) HOMOLOG"/>
    <property type="match status" value="1"/>
</dbReference>
<feature type="domain" description="DH" evidence="3">
    <location>
        <begin position="1364"/>
        <end position="1610"/>
    </location>
</feature>
<feature type="region of interest" description="Disordered" evidence="1">
    <location>
        <begin position="360"/>
        <end position="388"/>
    </location>
</feature>
<dbReference type="InterPro" id="IPR003116">
    <property type="entry name" value="RBD_dom"/>
</dbReference>
<feature type="domain" description="RBD" evidence="5">
    <location>
        <begin position="861"/>
        <end position="928"/>
    </location>
</feature>
<evidence type="ECO:0000313" key="6">
    <source>
        <dbReference type="EMBL" id="CAG00455.1"/>
    </source>
</evidence>
<dbReference type="InterPro" id="IPR001478">
    <property type="entry name" value="PDZ"/>
</dbReference>
<dbReference type="InterPro" id="IPR055230">
    <property type="entry name" value="PH_Tiam1/2"/>
</dbReference>
<dbReference type="Gene3D" id="2.30.42.10">
    <property type="match status" value="1"/>
</dbReference>
<dbReference type="SUPFAM" id="SSF50729">
    <property type="entry name" value="PH domain-like"/>
    <property type="match status" value="2"/>
</dbReference>
<feature type="compositionally biased region" description="Acidic residues" evidence="1">
    <location>
        <begin position="125"/>
        <end position="139"/>
    </location>
</feature>
<reference evidence="6" key="2">
    <citation type="submission" date="2004-02" db="EMBL/GenBank/DDBJ databases">
        <authorList>
            <consortium name="Genoscope"/>
            <consortium name="Whitehead Institute Centre for Genome Research"/>
        </authorList>
    </citation>
    <scope>NUCLEOTIDE SEQUENCE</scope>
</reference>
<dbReference type="OrthoDB" id="8059989at2759"/>
<feature type="region of interest" description="Disordered" evidence="1">
    <location>
        <begin position="1"/>
        <end position="73"/>
    </location>
</feature>
<feature type="region of interest" description="Disordered" evidence="1">
    <location>
        <begin position="788"/>
        <end position="821"/>
    </location>
</feature>
<dbReference type="PROSITE" id="PS50003">
    <property type="entry name" value="PH_DOMAIN"/>
    <property type="match status" value="1"/>
</dbReference>
<dbReference type="SMART" id="SM00455">
    <property type="entry name" value="RBD"/>
    <property type="match status" value="2"/>
</dbReference>
<dbReference type="GO" id="GO:0005829">
    <property type="term" value="C:cytosol"/>
    <property type="evidence" value="ECO:0007669"/>
    <property type="project" value="TreeGrafter"/>
</dbReference>
<feature type="domain" description="RBD" evidence="5">
    <location>
        <begin position="1011"/>
        <end position="1078"/>
    </location>
</feature>
<dbReference type="CDD" id="cd01255">
    <property type="entry name" value="PH2_Tiam1_2"/>
    <property type="match status" value="1"/>
</dbReference>
<dbReference type="CDD" id="cd01230">
    <property type="entry name" value="PH1_Tiam1_2"/>
    <property type="match status" value="1"/>
</dbReference>
<dbReference type="SUPFAM" id="SSF48065">
    <property type="entry name" value="DBL homology domain (DH-domain)"/>
    <property type="match status" value="1"/>
</dbReference>
<accession>Q4SFX7</accession>
<dbReference type="FunFam" id="2.30.29.30:FF:000065">
    <property type="entry name" value="T cell lymphoma invasion and metastasis 1"/>
    <property type="match status" value="1"/>
</dbReference>
<dbReference type="SMART" id="SM00325">
    <property type="entry name" value="RhoGEF"/>
    <property type="match status" value="1"/>
</dbReference>
<dbReference type="InterPro" id="IPR035899">
    <property type="entry name" value="DBL_dom_sf"/>
</dbReference>
<dbReference type="SMART" id="SM00228">
    <property type="entry name" value="PDZ"/>
    <property type="match status" value="1"/>
</dbReference>
<dbReference type="InterPro" id="IPR000219">
    <property type="entry name" value="DH_dom"/>
</dbReference>
<feature type="compositionally biased region" description="Gly residues" evidence="1">
    <location>
        <begin position="371"/>
        <end position="386"/>
    </location>
</feature>
<dbReference type="Pfam" id="PF00621">
    <property type="entry name" value="RhoGEF"/>
    <property type="match status" value="1"/>
</dbReference>
<feature type="compositionally biased region" description="Low complexity" evidence="1">
    <location>
        <begin position="1325"/>
        <end position="1345"/>
    </location>
</feature>
<feature type="compositionally biased region" description="Basic and acidic residues" evidence="1">
    <location>
        <begin position="143"/>
        <end position="153"/>
    </location>
</feature>
<dbReference type="EMBL" id="CAAE01014601">
    <property type="protein sequence ID" value="CAG00455.1"/>
    <property type="molecule type" value="Genomic_DNA"/>
</dbReference>
<feature type="compositionally biased region" description="Basic and acidic residues" evidence="1">
    <location>
        <begin position="160"/>
        <end position="169"/>
    </location>
</feature>
<dbReference type="PROSITE" id="PS50106">
    <property type="entry name" value="PDZ"/>
    <property type="match status" value="1"/>
</dbReference>
<dbReference type="SMART" id="SM00233">
    <property type="entry name" value="PH"/>
    <property type="match status" value="2"/>
</dbReference>
<comment type="caution">
    <text evidence="6">The sequence shown here is derived from an EMBL/GenBank/DDBJ whole genome shotgun (WGS) entry which is preliminary data.</text>
</comment>
<dbReference type="GO" id="GO:0005886">
    <property type="term" value="C:plasma membrane"/>
    <property type="evidence" value="ECO:0007669"/>
    <property type="project" value="TreeGrafter"/>
</dbReference>
<feature type="region of interest" description="Disordered" evidence="1">
    <location>
        <begin position="91"/>
        <end position="267"/>
    </location>
</feature>
<dbReference type="Gene3D" id="2.30.29.30">
    <property type="entry name" value="Pleckstrin-homology domain (PH domain)/Phosphotyrosine-binding domain (PTB)"/>
    <property type="match status" value="2"/>
</dbReference>
<dbReference type="PROSITE" id="PS50898">
    <property type="entry name" value="RBD"/>
    <property type="match status" value="2"/>
</dbReference>
<feature type="region of interest" description="Disordered" evidence="1">
    <location>
        <begin position="1325"/>
        <end position="1360"/>
    </location>
</feature>
<dbReference type="PANTHER" id="PTHR46001:SF1">
    <property type="entry name" value="RHO GUANINE NUCLEOTIDE EXCHANGE FACTOR TIAM1"/>
    <property type="match status" value="1"/>
</dbReference>
<dbReference type="Pfam" id="PF23014">
    <property type="entry name" value="PH_Tiam1"/>
    <property type="match status" value="1"/>
</dbReference>
<dbReference type="GO" id="GO:0007264">
    <property type="term" value="P:small GTPase-mediated signal transduction"/>
    <property type="evidence" value="ECO:0007669"/>
    <property type="project" value="InterPro"/>
</dbReference>
<dbReference type="PROSITE" id="PS50010">
    <property type="entry name" value="DH_2"/>
    <property type="match status" value="1"/>
</dbReference>
<feature type="compositionally biased region" description="Acidic residues" evidence="1">
    <location>
        <begin position="253"/>
        <end position="267"/>
    </location>
</feature>
<dbReference type="InterPro" id="IPR001849">
    <property type="entry name" value="PH_domain"/>
</dbReference>
<feature type="compositionally biased region" description="Basic and acidic residues" evidence="1">
    <location>
        <begin position="241"/>
        <end position="252"/>
    </location>
</feature>
<feature type="non-terminal residue" evidence="6">
    <location>
        <position position="1982"/>
    </location>
</feature>
<dbReference type="KEGG" id="tng:GSTEN00018899G001"/>
<dbReference type="SUPFAM" id="SSF50156">
    <property type="entry name" value="PDZ domain-like"/>
    <property type="match status" value="1"/>
</dbReference>
<evidence type="ECO:0000256" key="1">
    <source>
        <dbReference type="SAM" id="MobiDB-lite"/>
    </source>
</evidence>
<feature type="compositionally biased region" description="Low complexity" evidence="1">
    <location>
        <begin position="54"/>
        <end position="64"/>
    </location>
</feature>
<dbReference type="InterPro" id="IPR043537">
    <property type="entry name" value="Tiam1/Tiam2/Sif"/>
</dbReference>
<evidence type="ECO:0000259" key="4">
    <source>
        <dbReference type="PROSITE" id="PS50106"/>
    </source>
</evidence>
<evidence type="ECO:0000259" key="2">
    <source>
        <dbReference type="PROSITE" id="PS50003"/>
    </source>
</evidence>
<feature type="domain" description="PDZ" evidence="4">
    <location>
        <begin position="1091"/>
        <end position="1176"/>
    </location>
</feature>
<name>Q4SFX7_TETNG</name>
<dbReference type="Gene3D" id="6.10.140.680">
    <property type="match status" value="1"/>
</dbReference>
<reference evidence="6" key="1">
    <citation type="journal article" date="2004" name="Nature">
        <title>Genome duplication in the teleost fish Tetraodon nigroviridis reveals the early vertebrate proto-karyotype.</title>
        <authorList>
            <person name="Jaillon O."/>
            <person name="Aury J.-M."/>
            <person name="Brunet F."/>
            <person name="Petit J.-L."/>
            <person name="Stange-Thomann N."/>
            <person name="Mauceli E."/>
            <person name="Bouneau L."/>
            <person name="Fischer C."/>
            <person name="Ozouf-Costaz C."/>
            <person name="Bernot A."/>
            <person name="Nicaud S."/>
            <person name="Jaffe D."/>
            <person name="Fisher S."/>
            <person name="Lutfalla G."/>
            <person name="Dossat C."/>
            <person name="Segurens B."/>
            <person name="Dasilva C."/>
            <person name="Salanoubat M."/>
            <person name="Levy M."/>
            <person name="Boudet N."/>
            <person name="Castellano S."/>
            <person name="Anthouard V."/>
            <person name="Jubin C."/>
            <person name="Castelli V."/>
            <person name="Katinka M."/>
            <person name="Vacherie B."/>
            <person name="Biemont C."/>
            <person name="Skalli Z."/>
            <person name="Cattolico L."/>
            <person name="Poulain J."/>
            <person name="De Berardinis V."/>
            <person name="Cruaud C."/>
            <person name="Duprat S."/>
            <person name="Brottier P."/>
            <person name="Coutanceau J.-P."/>
            <person name="Gouzy J."/>
            <person name="Parra G."/>
            <person name="Lardier G."/>
            <person name="Chapple C."/>
            <person name="McKernan K.J."/>
            <person name="McEwan P."/>
            <person name="Bosak S."/>
            <person name="Kellis M."/>
            <person name="Volff J.-N."/>
            <person name="Guigo R."/>
            <person name="Zody M.C."/>
            <person name="Mesirov J."/>
            <person name="Lindblad-Toh K."/>
            <person name="Birren B."/>
            <person name="Nusbaum C."/>
            <person name="Kahn D."/>
            <person name="Robinson-Rechavi M."/>
            <person name="Laudet V."/>
            <person name="Schachter V."/>
            <person name="Quetier F."/>
            <person name="Saurin W."/>
            <person name="Scarpelli C."/>
            <person name="Wincker P."/>
            <person name="Lander E.S."/>
            <person name="Weissenbach J."/>
            <person name="Roest Crollius H."/>
        </authorList>
    </citation>
    <scope>NUCLEOTIDE SEQUENCE [LARGE SCALE GENOMIC DNA]</scope>
</reference>
<dbReference type="GO" id="GO:0005085">
    <property type="term" value="F:guanyl-nucleotide exchange factor activity"/>
    <property type="evidence" value="ECO:0007669"/>
    <property type="project" value="InterPro"/>
</dbReference>
<evidence type="ECO:0000259" key="3">
    <source>
        <dbReference type="PROSITE" id="PS50010"/>
    </source>
</evidence>
<dbReference type="InterPro" id="IPR011993">
    <property type="entry name" value="PH-like_dom_sf"/>
</dbReference>